<sequence length="244" mass="27823">MKYIYWACATAVIALGIYFAMNFSIQPQSIPKIKFSQVTTPEELGKGVYERLRLEVKEAPVVLFGVTPNQIEDMELLRGFFEANQEAGSKYDVIVVEPMLPYVELFNSNMRVDIKNEMDRFVDGVKKAREQGLRVAAIVPNIYSSQLLKKNPANRLKEEYKLDVVSFSVTKFPVTRQQEESFEPKCVIEEGKDLSGTGPLGCMIQNIARKTYRKKFEDNKFSGMMEQTGAKDYIILFNRNAGSR</sequence>
<dbReference type="RefSeq" id="WP_063205324.1">
    <property type="nucleotide sequence ID" value="NZ_LUKD01000001.1"/>
</dbReference>
<protein>
    <submittedName>
        <fullName evidence="1">Uncharacterized protein</fullName>
    </submittedName>
</protein>
<dbReference type="OrthoDB" id="5291973at2"/>
<name>A0A162GPE6_BDEBC</name>
<evidence type="ECO:0000313" key="1">
    <source>
        <dbReference type="EMBL" id="KYG68630.1"/>
    </source>
</evidence>
<gene>
    <name evidence="1" type="ORF">AZI87_05180</name>
</gene>
<proteinExistence type="predicted"/>
<dbReference type="Proteomes" id="UP000075799">
    <property type="component" value="Unassembled WGS sequence"/>
</dbReference>
<evidence type="ECO:0000313" key="2">
    <source>
        <dbReference type="Proteomes" id="UP000075799"/>
    </source>
</evidence>
<organism evidence="1 2">
    <name type="scientific">Bdellovibrio bacteriovorus</name>
    <dbReference type="NCBI Taxonomy" id="959"/>
    <lineage>
        <taxon>Bacteria</taxon>
        <taxon>Pseudomonadati</taxon>
        <taxon>Bdellovibrionota</taxon>
        <taxon>Bdellovibrionia</taxon>
        <taxon>Bdellovibrionales</taxon>
        <taxon>Pseudobdellovibrionaceae</taxon>
        <taxon>Bdellovibrio</taxon>
    </lineage>
</organism>
<dbReference type="EMBL" id="LUKD01000001">
    <property type="protein sequence ID" value="KYG68630.1"/>
    <property type="molecule type" value="Genomic_DNA"/>
</dbReference>
<reference evidence="1 2" key="1">
    <citation type="submission" date="2016-03" db="EMBL/GenBank/DDBJ databases">
        <authorList>
            <person name="Ploux O."/>
        </authorList>
    </citation>
    <scope>NUCLEOTIDE SEQUENCE [LARGE SCALE GENOMIC DNA]</scope>
    <source>
        <strain evidence="1 2">EC13</strain>
    </source>
</reference>
<accession>A0A162GPE6</accession>
<comment type="caution">
    <text evidence="1">The sequence shown here is derived from an EMBL/GenBank/DDBJ whole genome shotgun (WGS) entry which is preliminary data.</text>
</comment>
<dbReference type="AlphaFoldDB" id="A0A162GPE6"/>